<evidence type="ECO:0000256" key="1">
    <source>
        <dbReference type="ARBA" id="ARBA00005230"/>
    </source>
</evidence>
<dbReference type="KEGG" id="aell:AELL_0948"/>
<evidence type="ECO:0000256" key="3">
    <source>
        <dbReference type="ARBA" id="ARBA00022491"/>
    </source>
</evidence>
<proteinExistence type="inferred from homology"/>
<gene>
    <name evidence="8" type="ORF">AELL_0948</name>
    <name evidence="9" type="ORF">CP962_11760</name>
</gene>
<dbReference type="Gene3D" id="2.30.30.110">
    <property type="match status" value="1"/>
</dbReference>
<evidence type="ECO:0000313" key="11">
    <source>
        <dbReference type="Proteomes" id="UP000290588"/>
    </source>
</evidence>
<evidence type="ECO:0000256" key="4">
    <source>
        <dbReference type="ARBA" id="ARBA00023015"/>
    </source>
</evidence>
<keyword evidence="4" id="KW-0805">Transcription regulation</keyword>
<dbReference type="AlphaFoldDB" id="A0A347U6Z8"/>
<dbReference type="Pfam" id="PF01845">
    <property type="entry name" value="CcdB"/>
    <property type="match status" value="1"/>
</dbReference>
<comment type="similarity">
    <text evidence="1">Belongs to the CcdB toxin family.</text>
</comment>
<dbReference type="InterPro" id="IPR002712">
    <property type="entry name" value="CcdB"/>
</dbReference>
<keyword evidence="10" id="KW-1185">Reference proteome</keyword>
<protein>
    <recommendedName>
        <fullName evidence="2">Toxin CcdB</fullName>
    </recommendedName>
    <alternativeName>
        <fullName evidence="7">Cytotoxic protein CcdB</fullName>
    </alternativeName>
    <alternativeName>
        <fullName evidence="6">Protein LetD</fullName>
    </alternativeName>
</protein>
<sequence>MAQFDVYKNENDQTNQKVPYLLDIQNDILDSINTRVVIPLVKDKNDFKGLTKEFIIENQKVYLTTSQMGAVHKNELKTKITTLTNQKEEIKNSIDFLIYGF</sequence>
<name>A0A347U6Z8_9BACT</name>
<evidence type="ECO:0000256" key="2">
    <source>
        <dbReference type="ARBA" id="ARBA00015075"/>
    </source>
</evidence>
<keyword evidence="5" id="KW-0804">Transcription</keyword>
<organism evidence="9 11">
    <name type="scientific">Arcobacter ellisii</name>
    <dbReference type="NCBI Taxonomy" id="913109"/>
    <lineage>
        <taxon>Bacteria</taxon>
        <taxon>Pseudomonadati</taxon>
        <taxon>Campylobacterota</taxon>
        <taxon>Epsilonproteobacteria</taxon>
        <taxon>Campylobacterales</taxon>
        <taxon>Arcobacteraceae</taxon>
        <taxon>Arcobacter</taxon>
    </lineage>
</organism>
<dbReference type="Proteomes" id="UP000262582">
    <property type="component" value="Chromosome"/>
</dbReference>
<evidence type="ECO:0000313" key="8">
    <source>
        <dbReference type="EMBL" id="AXX94626.1"/>
    </source>
</evidence>
<dbReference type="EMBL" id="NXIG01000013">
    <property type="protein sequence ID" value="RXI29243.1"/>
    <property type="molecule type" value="Genomic_DNA"/>
</dbReference>
<dbReference type="GO" id="GO:0006276">
    <property type="term" value="P:plasmid maintenance"/>
    <property type="evidence" value="ECO:0007669"/>
    <property type="project" value="InterPro"/>
</dbReference>
<dbReference type="GO" id="GO:0008657">
    <property type="term" value="F:DNA topoisomerase type II (double strand cut, ATP-hydrolyzing) inhibitor activity"/>
    <property type="evidence" value="ECO:0007669"/>
    <property type="project" value="InterPro"/>
</dbReference>
<evidence type="ECO:0000256" key="5">
    <source>
        <dbReference type="ARBA" id="ARBA00023163"/>
    </source>
</evidence>
<dbReference type="OrthoDB" id="9813510at2"/>
<evidence type="ECO:0000313" key="10">
    <source>
        <dbReference type="Proteomes" id="UP000262582"/>
    </source>
</evidence>
<evidence type="ECO:0000256" key="7">
    <source>
        <dbReference type="ARBA" id="ARBA00033135"/>
    </source>
</evidence>
<reference evidence="9 11" key="1">
    <citation type="submission" date="2017-09" db="EMBL/GenBank/DDBJ databases">
        <title>Genomics of the genus Arcobacter.</title>
        <authorList>
            <person name="Perez-Cataluna A."/>
            <person name="Figueras M.J."/>
            <person name="Salas-Masso N."/>
        </authorList>
    </citation>
    <scope>NUCLEOTIDE SEQUENCE [LARGE SCALE GENOMIC DNA]</scope>
    <source>
        <strain evidence="9 11">CECT 7837</strain>
    </source>
</reference>
<dbReference type="EMBL" id="CP032097">
    <property type="protein sequence ID" value="AXX94626.1"/>
    <property type="molecule type" value="Genomic_DNA"/>
</dbReference>
<evidence type="ECO:0000256" key="6">
    <source>
        <dbReference type="ARBA" id="ARBA00029628"/>
    </source>
</evidence>
<dbReference type="Proteomes" id="UP000290588">
    <property type="component" value="Unassembled WGS sequence"/>
</dbReference>
<accession>A0A347U6Z8</accession>
<dbReference type="RefSeq" id="WP_118916842.1">
    <property type="nucleotide sequence ID" value="NZ_CP032097.1"/>
</dbReference>
<dbReference type="InterPro" id="IPR011067">
    <property type="entry name" value="Plasmid_toxin/cell-grow_inhib"/>
</dbReference>
<reference evidence="8 10" key="2">
    <citation type="submission" date="2018-08" db="EMBL/GenBank/DDBJ databases">
        <title>Complete genome of the Arcobacter ellisii type strain LMG 26155.</title>
        <authorList>
            <person name="Miller W.G."/>
            <person name="Yee E."/>
            <person name="Bono J.L."/>
        </authorList>
    </citation>
    <scope>NUCLEOTIDE SEQUENCE [LARGE SCALE GENOMIC DNA]</scope>
    <source>
        <strain evidence="8 10">LMG 26155</strain>
    </source>
</reference>
<evidence type="ECO:0000313" key="9">
    <source>
        <dbReference type="EMBL" id="RXI29243.1"/>
    </source>
</evidence>
<keyword evidence="3" id="KW-0678">Repressor</keyword>
<dbReference type="SUPFAM" id="SSF50118">
    <property type="entry name" value="Cell growth inhibitor/plasmid maintenance toxic component"/>
    <property type="match status" value="1"/>
</dbReference>